<dbReference type="EMBL" id="JARJCW010000043">
    <property type="protein sequence ID" value="KAJ7205553.1"/>
    <property type="molecule type" value="Genomic_DNA"/>
</dbReference>
<organism evidence="2 3">
    <name type="scientific">Mycena pura</name>
    <dbReference type="NCBI Taxonomy" id="153505"/>
    <lineage>
        <taxon>Eukaryota</taxon>
        <taxon>Fungi</taxon>
        <taxon>Dikarya</taxon>
        <taxon>Basidiomycota</taxon>
        <taxon>Agaricomycotina</taxon>
        <taxon>Agaricomycetes</taxon>
        <taxon>Agaricomycetidae</taxon>
        <taxon>Agaricales</taxon>
        <taxon>Marasmiineae</taxon>
        <taxon>Mycenaceae</taxon>
        <taxon>Mycena</taxon>
    </lineage>
</organism>
<name>A0AAD6YCG6_9AGAR</name>
<dbReference type="AlphaFoldDB" id="A0AAD6YCG6"/>
<dbReference type="Proteomes" id="UP001219525">
    <property type="component" value="Unassembled WGS sequence"/>
</dbReference>
<feature type="region of interest" description="Disordered" evidence="1">
    <location>
        <begin position="52"/>
        <end position="73"/>
    </location>
</feature>
<evidence type="ECO:0000313" key="2">
    <source>
        <dbReference type="EMBL" id="KAJ7205553.1"/>
    </source>
</evidence>
<evidence type="ECO:0000256" key="1">
    <source>
        <dbReference type="SAM" id="MobiDB-lite"/>
    </source>
</evidence>
<keyword evidence="3" id="KW-1185">Reference proteome</keyword>
<gene>
    <name evidence="2" type="ORF">GGX14DRAFT_397692</name>
</gene>
<protein>
    <submittedName>
        <fullName evidence="2">Uncharacterized protein</fullName>
    </submittedName>
</protein>
<sequence>MYAFEAPDRCVIKFSGFLENLAACFEKRMNAPSPPPAEFNLDYKSVIEERAQGIPNPSGHPTSGDQVSAKKSRKRILGGQKVILKATTGLLLGWIESPTGRSQRLRTTPLWRDRWIGGDGEEDGVGSGYRMLESRLTYRCRLPLVSDLVLASYIDGSDDSRKEVTPRCLGSWYSLRRLGHSDNGTGSEVQARLVRARNEKNLASAPSSATWIRTTRTQWTLDDSRSSYWQRIRAIAVGDAKNPRTCALTALKPVYAPQIFGASGRRTTTQLSVFLRFGKSARE</sequence>
<evidence type="ECO:0000313" key="3">
    <source>
        <dbReference type="Proteomes" id="UP001219525"/>
    </source>
</evidence>
<accession>A0AAD6YCG6</accession>
<proteinExistence type="predicted"/>
<reference evidence="2" key="1">
    <citation type="submission" date="2023-03" db="EMBL/GenBank/DDBJ databases">
        <title>Massive genome expansion in bonnet fungi (Mycena s.s.) driven by repeated elements and novel gene families across ecological guilds.</title>
        <authorList>
            <consortium name="Lawrence Berkeley National Laboratory"/>
            <person name="Harder C.B."/>
            <person name="Miyauchi S."/>
            <person name="Viragh M."/>
            <person name="Kuo A."/>
            <person name="Thoen E."/>
            <person name="Andreopoulos B."/>
            <person name="Lu D."/>
            <person name="Skrede I."/>
            <person name="Drula E."/>
            <person name="Henrissat B."/>
            <person name="Morin E."/>
            <person name="Kohler A."/>
            <person name="Barry K."/>
            <person name="LaButti K."/>
            <person name="Morin E."/>
            <person name="Salamov A."/>
            <person name="Lipzen A."/>
            <person name="Mereny Z."/>
            <person name="Hegedus B."/>
            <person name="Baldrian P."/>
            <person name="Stursova M."/>
            <person name="Weitz H."/>
            <person name="Taylor A."/>
            <person name="Grigoriev I.V."/>
            <person name="Nagy L.G."/>
            <person name="Martin F."/>
            <person name="Kauserud H."/>
        </authorList>
    </citation>
    <scope>NUCLEOTIDE SEQUENCE</scope>
    <source>
        <strain evidence="2">9144</strain>
    </source>
</reference>
<comment type="caution">
    <text evidence="2">The sequence shown here is derived from an EMBL/GenBank/DDBJ whole genome shotgun (WGS) entry which is preliminary data.</text>
</comment>